<name>A0ABP8R9J6_9ACTN</name>
<feature type="chain" id="PRO_5045084309" evidence="1">
    <location>
        <begin position="24"/>
        <end position="509"/>
    </location>
</feature>
<dbReference type="PIRSF" id="PIRSF002741">
    <property type="entry name" value="MppA"/>
    <property type="match status" value="1"/>
</dbReference>
<evidence type="ECO:0000313" key="3">
    <source>
        <dbReference type="EMBL" id="GAA4521697.1"/>
    </source>
</evidence>
<dbReference type="Proteomes" id="UP001500503">
    <property type="component" value="Unassembled WGS sequence"/>
</dbReference>
<organism evidence="3 4">
    <name type="scientific">Actinoallomurus oryzae</name>
    <dbReference type="NCBI Taxonomy" id="502180"/>
    <lineage>
        <taxon>Bacteria</taxon>
        <taxon>Bacillati</taxon>
        <taxon>Actinomycetota</taxon>
        <taxon>Actinomycetes</taxon>
        <taxon>Streptosporangiales</taxon>
        <taxon>Thermomonosporaceae</taxon>
        <taxon>Actinoallomurus</taxon>
    </lineage>
</organism>
<comment type="caution">
    <text evidence="3">The sequence shown here is derived from an EMBL/GenBank/DDBJ whole genome shotgun (WGS) entry which is preliminary data.</text>
</comment>
<protein>
    <submittedName>
        <fullName evidence="3">ABC transporter substrate-binding protein</fullName>
    </submittedName>
</protein>
<evidence type="ECO:0000259" key="2">
    <source>
        <dbReference type="Pfam" id="PF00496"/>
    </source>
</evidence>
<dbReference type="PANTHER" id="PTHR30290">
    <property type="entry name" value="PERIPLASMIC BINDING COMPONENT OF ABC TRANSPORTER"/>
    <property type="match status" value="1"/>
</dbReference>
<dbReference type="SUPFAM" id="SSF53850">
    <property type="entry name" value="Periplasmic binding protein-like II"/>
    <property type="match status" value="1"/>
</dbReference>
<dbReference type="InterPro" id="IPR030678">
    <property type="entry name" value="Peptide/Ni-bd"/>
</dbReference>
<sequence length="509" mass="53121">MRMFRHRLLRAFALAGAVSAVVAACSPAGSGNAGKKSHGPLVVARTVDLDGLDPAVATAFGTVQTLQLIFDTLLRTDADGRLVPGLAKSWETSKDGRTLTFHLQQGVRFHNGDALTADAVVATLDRVRDEATASVVRSNLLAVTKVTAPDPNTAVIKLSHPDGSVLHTLTLTGTAILDPADIKAGRLAQAANGTGPFKLAGRTQGQKVDLTANSAYFGGAPKLPGVEFRVIPDENSILAGLRAGSFDAGVLTDPNVVAQAHGGVKIAKTPSMAYHALMLNGRRKPLDRLPVRQAIACAIDRKQVVDTAVAGQGTVTGPITSPGYHLSPTDGLPCTPGDAAAAKKLLGGTTVDLKMLVMSGGYASAVNEAQNLQAQLSKIGVKLTIDQQPTNVYVKRWSKADFDVALALNGGMSSPYLMYARYFGDGASLAKAAGLDSPPIAKLLAQAGASTEERLSDATVAQLQRTMLQQSPWVWLFTDNNVVATQPNVKGLGITADNSLRSLQSATRG</sequence>
<dbReference type="Pfam" id="PF00496">
    <property type="entry name" value="SBP_bac_5"/>
    <property type="match status" value="1"/>
</dbReference>
<feature type="domain" description="Solute-binding protein family 5" evidence="2">
    <location>
        <begin position="82"/>
        <end position="424"/>
    </location>
</feature>
<reference evidence="4" key="1">
    <citation type="journal article" date="2019" name="Int. J. Syst. Evol. Microbiol.">
        <title>The Global Catalogue of Microorganisms (GCM) 10K type strain sequencing project: providing services to taxonomists for standard genome sequencing and annotation.</title>
        <authorList>
            <consortium name="The Broad Institute Genomics Platform"/>
            <consortium name="The Broad Institute Genome Sequencing Center for Infectious Disease"/>
            <person name="Wu L."/>
            <person name="Ma J."/>
        </authorList>
    </citation>
    <scope>NUCLEOTIDE SEQUENCE [LARGE SCALE GENOMIC DNA]</scope>
    <source>
        <strain evidence="4">JCM 17933</strain>
    </source>
</reference>
<accession>A0ABP8R9J6</accession>
<dbReference type="Gene3D" id="3.90.76.10">
    <property type="entry name" value="Dipeptide-binding Protein, Domain 1"/>
    <property type="match status" value="1"/>
</dbReference>
<keyword evidence="1" id="KW-0732">Signal</keyword>
<evidence type="ECO:0000256" key="1">
    <source>
        <dbReference type="SAM" id="SignalP"/>
    </source>
</evidence>
<dbReference type="Gene3D" id="3.10.105.10">
    <property type="entry name" value="Dipeptide-binding Protein, Domain 3"/>
    <property type="match status" value="1"/>
</dbReference>
<gene>
    <name evidence="3" type="ORF">GCM10023191_100210</name>
</gene>
<proteinExistence type="predicted"/>
<dbReference type="InterPro" id="IPR039424">
    <property type="entry name" value="SBP_5"/>
</dbReference>
<dbReference type="PROSITE" id="PS51257">
    <property type="entry name" value="PROKAR_LIPOPROTEIN"/>
    <property type="match status" value="1"/>
</dbReference>
<dbReference type="EMBL" id="BAABHF010000078">
    <property type="protein sequence ID" value="GAA4521697.1"/>
    <property type="molecule type" value="Genomic_DNA"/>
</dbReference>
<dbReference type="InterPro" id="IPR000914">
    <property type="entry name" value="SBP_5_dom"/>
</dbReference>
<feature type="signal peptide" evidence="1">
    <location>
        <begin position="1"/>
        <end position="23"/>
    </location>
</feature>
<evidence type="ECO:0000313" key="4">
    <source>
        <dbReference type="Proteomes" id="UP001500503"/>
    </source>
</evidence>
<keyword evidence="4" id="KW-1185">Reference proteome</keyword>
<dbReference type="Gene3D" id="3.40.190.10">
    <property type="entry name" value="Periplasmic binding protein-like II"/>
    <property type="match status" value="1"/>
</dbReference>
<dbReference type="RefSeq" id="WP_345475730.1">
    <property type="nucleotide sequence ID" value="NZ_BAABHF010000078.1"/>
</dbReference>